<feature type="transmembrane region" description="Helical" evidence="6">
    <location>
        <begin position="85"/>
        <end position="112"/>
    </location>
</feature>
<dbReference type="Proteomes" id="UP001058120">
    <property type="component" value="Chromosome"/>
</dbReference>
<dbReference type="InterPro" id="IPR000917">
    <property type="entry name" value="Sulfatase_N"/>
</dbReference>
<evidence type="ECO:0000256" key="1">
    <source>
        <dbReference type="ARBA" id="ARBA00004651"/>
    </source>
</evidence>
<accession>A0ABY5XYR7</accession>
<evidence type="ECO:0000313" key="8">
    <source>
        <dbReference type="EMBL" id="UWX05040.1"/>
    </source>
</evidence>
<feature type="transmembrane region" description="Helical" evidence="6">
    <location>
        <begin position="53"/>
        <end position="73"/>
    </location>
</feature>
<feature type="transmembrane region" description="Helical" evidence="6">
    <location>
        <begin position="183"/>
        <end position="207"/>
    </location>
</feature>
<dbReference type="SUPFAM" id="SSF53649">
    <property type="entry name" value="Alkaline phosphatase-like"/>
    <property type="match status" value="1"/>
</dbReference>
<feature type="domain" description="Sulfatase N-terminal" evidence="7">
    <location>
        <begin position="293"/>
        <end position="595"/>
    </location>
</feature>
<comment type="subcellular location">
    <subcellularLocation>
        <location evidence="1">Cell membrane</location>
        <topology evidence="1">Multi-pass membrane protein</topology>
    </subcellularLocation>
</comment>
<evidence type="ECO:0000313" key="9">
    <source>
        <dbReference type="Proteomes" id="UP001058120"/>
    </source>
</evidence>
<feature type="transmembrane region" description="Helical" evidence="6">
    <location>
        <begin position="7"/>
        <end position="33"/>
    </location>
</feature>
<dbReference type="RefSeq" id="WP_334314598.1">
    <property type="nucleotide sequence ID" value="NZ_CP065938.1"/>
</dbReference>
<dbReference type="InterPro" id="IPR017850">
    <property type="entry name" value="Alkaline_phosphatase_core_sf"/>
</dbReference>
<evidence type="ECO:0000256" key="5">
    <source>
        <dbReference type="ARBA" id="ARBA00023136"/>
    </source>
</evidence>
<sequence length="731" mass="83858">MRKFSPLPLIAFLLLTHLFLFFCFRLILFYFAYPQITDHDAILEGLYIGLKFDMRYVVFLTLLSNLCLIIPFSERLLAENRFFRYCVCFWQTAVFFVYLLVYLIDILVYFYLNQRVDLTLLDLLEEADIGFAMIWQSYPVFWISLAFFILSIAYFGFWNRVFATHAAVPVHRKKHIVFIGKRAGTSLGFAVFLRCCILLFLFVLGYGQISSNLFPLRWSNAYFSVDKNIALIALNPMQNLFDTRDAVDFIIPDEKYAVEAFPRMKKLLRLPERNKPVDFSRYYAGDKTDKPLNVVIVMMESWTTPKAGLPHGTGAKAGFTDHKEYPAEYALDPTPFTEKLLATSLYYPNFYANARTTARGIFSTLTGIADTNFLASTSSRNPKMVDQHILFDEFAGYERYYMIGGNANWANIRGIFQNNIEDLQLLEESDWKASNSDVWGVSDLALLRESVGVLNKSKKPFIAFIQTAGYHRPFTIPDDNEGFEYAPNPGKEVLDAWGFTNEAEYQALRFADHALKKFFERAEQTDWYEDTVFILFGDHGTIEYNSIMNKGYLAARAQFWHTPFFIHCPKHIPAGINPALHSQADIFPTAAMLAGLSFLNTTLGSPMLQKLPGGLFIPREFEAIEENGAYTYEYSQKLDEAFGNYVYIAASEGVNLLLKDQYAHVSDISDKTHDFDALYDMSEDSGKNLAGELPELAKRMRQISDDYYYTCKYLILHNQKDKYQGSLPGAE</sequence>
<gene>
    <name evidence="8" type="ORF">JBF11_06025</name>
</gene>
<keyword evidence="9" id="KW-1185">Reference proteome</keyword>
<evidence type="ECO:0000256" key="4">
    <source>
        <dbReference type="ARBA" id="ARBA00022989"/>
    </source>
</evidence>
<feature type="transmembrane region" description="Helical" evidence="6">
    <location>
        <begin position="140"/>
        <end position="162"/>
    </location>
</feature>
<protein>
    <submittedName>
        <fullName evidence="8">LTA synthase family protein</fullName>
    </submittedName>
</protein>
<organism evidence="8 9">
    <name type="scientific">Taurinivorans muris</name>
    <dbReference type="NCBI Taxonomy" id="2787751"/>
    <lineage>
        <taxon>Bacteria</taxon>
        <taxon>Pseudomonadati</taxon>
        <taxon>Thermodesulfobacteriota</taxon>
        <taxon>Desulfovibrionia</taxon>
        <taxon>Desulfovibrionales</taxon>
        <taxon>Desulfovibrionaceae</taxon>
        <taxon>Taurinivorans</taxon>
    </lineage>
</organism>
<reference evidence="8" key="1">
    <citation type="submission" date="2020-12" db="EMBL/GenBank/DDBJ databases">
        <title>Taurinivorans muris gen. nov., sp. nov., fundamental and realized metabolic niche of a ubiquitous sulfidogenic bacterium in the murine intestine.</title>
        <authorList>
            <person name="Ye H."/>
            <person name="Hanson B.T."/>
            <person name="Loy A."/>
        </authorList>
    </citation>
    <scope>NUCLEOTIDE SEQUENCE</scope>
    <source>
        <strain evidence="8">LT0009</strain>
    </source>
</reference>
<dbReference type="Gene3D" id="3.40.720.10">
    <property type="entry name" value="Alkaline Phosphatase, subunit A"/>
    <property type="match status" value="1"/>
</dbReference>
<dbReference type="EMBL" id="CP065938">
    <property type="protein sequence ID" value="UWX05040.1"/>
    <property type="molecule type" value="Genomic_DNA"/>
</dbReference>
<dbReference type="PANTHER" id="PTHR47371">
    <property type="entry name" value="LIPOTEICHOIC ACID SYNTHASE"/>
    <property type="match status" value="1"/>
</dbReference>
<dbReference type="Pfam" id="PF00884">
    <property type="entry name" value="Sulfatase"/>
    <property type="match status" value="1"/>
</dbReference>
<dbReference type="CDD" id="cd16015">
    <property type="entry name" value="LTA_synthase"/>
    <property type="match status" value="1"/>
</dbReference>
<evidence type="ECO:0000256" key="6">
    <source>
        <dbReference type="SAM" id="Phobius"/>
    </source>
</evidence>
<dbReference type="PANTHER" id="PTHR47371:SF3">
    <property type="entry name" value="PHOSPHOGLYCEROL TRANSFERASE I"/>
    <property type="match status" value="1"/>
</dbReference>
<keyword evidence="2" id="KW-1003">Cell membrane</keyword>
<keyword evidence="5 6" id="KW-0472">Membrane</keyword>
<name>A0ABY5XYR7_9BACT</name>
<evidence type="ECO:0000259" key="7">
    <source>
        <dbReference type="Pfam" id="PF00884"/>
    </source>
</evidence>
<dbReference type="InterPro" id="IPR050448">
    <property type="entry name" value="OpgB/LTA_synthase_biosynth"/>
</dbReference>
<keyword evidence="3 6" id="KW-0812">Transmembrane</keyword>
<proteinExistence type="predicted"/>
<keyword evidence="4 6" id="KW-1133">Transmembrane helix</keyword>
<evidence type="ECO:0000256" key="3">
    <source>
        <dbReference type="ARBA" id="ARBA00022692"/>
    </source>
</evidence>
<evidence type="ECO:0000256" key="2">
    <source>
        <dbReference type="ARBA" id="ARBA00022475"/>
    </source>
</evidence>